<organism evidence="10 11">
    <name type="scientific">Neopusillimonas maritima</name>
    <dbReference type="NCBI Taxonomy" id="2026239"/>
    <lineage>
        <taxon>Bacteria</taxon>
        <taxon>Pseudomonadati</taxon>
        <taxon>Pseudomonadota</taxon>
        <taxon>Betaproteobacteria</taxon>
        <taxon>Burkholderiales</taxon>
        <taxon>Alcaligenaceae</taxon>
        <taxon>Neopusillimonas</taxon>
    </lineage>
</organism>
<evidence type="ECO:0000256" key="3">
    <source>
        <dbReference type="ARBA" id="ARBA00022475"/>
    </source>
</evidence>
<keyword evidence="7 9" id="KW-0472">Membrane</keyword>
<dbReference type="RefSeq" id="WP_119515951.1">
    <property type="nucleotide sequence ID" value="NZ_NQYH01000004.1"/>
</dbReference>
<comment type="subcellular location">
    <subcellularLocation>
        <location evidence="1">Cell membrane</location>
        <topology evidence="1">Multi-pass membrane protein</topology>
    </subcellularLocation>
</comment>
<sequence>MVNFIGVVIDGVSYGALLFLLSIGLSITLGMMGFVNLAHTALAMVGGYFVVSFTNYLGWPFSISVLAAVVLATLVGMILERSLFQLVYRRSPLAQVLLTIGVMMIVGASVTYLWGPSLQLIQIPEVLTGRIYLGEEISFSRYRLLLLVISVVLLVVLTLALDKTRFGSMVRAAVDNQRVAAALGIPIQKVFMVCFAVGTALAGLGGALGVEALGLDPAFAIKYLVLALLVVVVGGAGSVSGTFIAAMGLGFFDIATKYYLPDLGSFAMYAIMILILMARPQGLRGLKTGGV</sequence>
<dbReference type="Proteomes" id="UP000266206">
    <property type="component" value="Unassembled WGS sequence"/>
</dbReference>
<feature type="transmembrane region" description="Helical" evidence="9">
    <location>
        <begin position="12"/>
        <end position="34"/>
    </location>
</feature>
<feature type="transmembrane region" description="Helical" evidence="9">
    <location>
        <begin position="258"/>
        <end position="278"/>
    </location>
</feature>
<dbReference type="GO" id="GO:0005886">
    <property type="term" value="C:plasma membrane"/>
    <property type="evidence" value="ECO:0007669"/>
    <property type="project" value="UniProtKB-SubCell"/>
</dbReference>
<evidence type="ECO:0000256" key="7">
    <source>
        <dbReference type="ARBA" id="ARBA00023136"/>
    </source>
</evidence>
<dbReference type="EMBL" id="NQYH01000004">
    <property type="protein sequence ID" value="RIY41326.1"/>
    <property type="molecule type" value="Genomic_DNA"/>
</dbReference>
<feature type="transmembrane region" description="Helical" evidence="9">
    <location>
        <begin position="65"/>
        <end position="84"/>
    </location>
</feature>
<evidence type="ECO:0000256" key="2">
    <source>
        <dbReference type="ARBA" id="ARBA00022448"/>
    </source>
</evidence>
<dbReference type="InterPro" id="IPR001851">
    <property type="entry name" value="ABC_transp_permease"/>
</dbReference>
<proteinExistence type="inferred from homology"/>
<name>A0A3A1YUW2_9BURK</name>
<dbReference type="InterPro" id="IPR052157">
    <property type="entry name" value="BCAA_transport_permease"/>
</dbReference>
<evidence type="ECO:0000256" key="4">
    <source>
        <dbReference type="ARBA" id="ARBA00022692"/>
    </source>
</evidence>
<reference evidence="10 11" key="1">
    <citation type="submission" date="2017-08" db="EMBL/GenBank/DDBJ databases">
        <title>Pusillimonas indicus sp. nov., a member of the family Alcaligenaceae isolated from surface seawater.</title>
        <authorList>
            <person name="Li J."/>
        </authorList>
    </citation>
    <scope>NUCLEOTIDE SEQUENCE [LARGE SCALE GENOMIC DNA]</scope>
    <source>
        <strain evidence="10 11">L52-1-41</strain>
    </source>
</reference>
<protein>
    <submittedName>
        <fullName evidence="10">Branched-chain amino acid ABC transporter permease</fullName>
    </submittedName>
</protein>
<keyword evidence="6 9" id="KW-1133">Transmembrane helix</keyword>
<keyword evidence="2" id="KW-0813">Transport</keyword>
<dbReference type="PANTHER" id="PTHR11795:SF442">
    <property type="entry name" value="ABC TRANSPORTER ATP-BINDING PROTEIN"/>
    <property type="match status" value="1"/>
</dbReference>
<evidence type="ECO:0000256" key="8">
    <source>
        <dbReference type="ARBA" id="ARBA00037998"/>
    </source>
</evidence>
<feature type="transmembrane region" description="Helical" evidence="9">
    <location>
        <begin position="96"/>
        <end position="115"/>
    </location>
</feature>
<evidence type="ECO:0000256" key="9">
    <source>
        <dbReference type="SAM" id="Phobius"/>
    </source>
</evidence>
<accession>A0A3A1YUW2</accession>
<dbReference type="AlphaFoldDB" id="A0A3A1YUW2"/>
<comment type="similarity">
    <text evidence="8">Belongs to the binding-protein-dependent transport system permease family. LivHM subfamily.</text>
</comment>
<feature type="transmembrane region" description="Helical" evidence="9">
    <location>
        <begin position="142"/>
        <end position="161"/>
    </location>
</feature>
<evidence type="ECO:0000256" key="1">
    <source>
        <dbReference type="ARBA" id="ARBA00004651"/>
    </source>
</evidence>
<keyword evidence="4 9" id="KW-0812">Transmembrane</keyword>
<evidence type="ECO:0000256" key="6">
    <source>
        <dbReference type="ARBA" id="ARBA00022989"/>
    </source>
</evidence>
<keyword evidence="3" id="KW-1003">Cell membrane</keyword>
<keyword evidence="5" id="KW-0029">Amino-acid transport</keyword>
<dbReference type="OrthoDB" id="9807115at2"/>
<dbReference type="Pfam" id="PF02653">
    <property type="entry name" value="BPD_transp_2"/>
    <property type="match status" value="1"/>
</dbReference>
<comment type="caution">
    <text evidence="10">The sequence shown here is derived from an EMBL/GenBank/DDBJ whole genome shotgun (WGS) entry which is preliminary data.</text>
</comment>
<feature type="transmembrane region" description="Helical" evidence="9">
    <location>
        <begin position="223"/>
        <end position="252"/>
    </location>
</feature>
<dbReference type="GO" id="GO:0006865">
    <property type="term" value="P:amino acid transport"/>
    <property type="evidence" value="ECO:0007669"/>
    <property type="project" value="UniProtKB-KW"/>
</dbReference>
<evidence type="ECO:0000256" key="5">
    <source>
        <dbReference type="ARBA" id="ARBA00022970"/>
    </source>
</evidence>
<dbReference type="CDD" id="cd06582">
    <property type="entry name" value="TM_PBP1_LivH_like"/>
    <property type="match status" value="1"/>
</dbReference>
<evidence type="ECO:0000313" key="10">
    <source>
        <dbReference type="EMBL" id="RIY41326.1"/>
    </source>
</evidence>
<dbReference type="PANTHER" id="PTHR11795">
    <property type="entry name" value="BRANCHED-CHAIN AMINO ACID TRANSPORT SYSTEM PERMEASE PROTEIN LIVH"/>
    <property type="match status" value="1"/>
</dbReference>
<evidence type="ECO:0000313" key="11">
    <source>
        <dbReference type="Proteomes" id="UP000266206"/>
    </source>
</evidence>
<gene>
    <name evidence="10" type="ORF">CJP73_07300</name>
</gene>
<dbReference type="GO" id="GO:0022857">
    <property type="term" value="F:transmembrane transporter activity"/>
    <property type="evidence" value="ECO:0007669"/>
    <property type="project" value="InterPro"/>
</dbReference>